<dbReference type="InterPro" id="IPR012938">
    <property type="entry name" value="Glc/Sorbosone_DH"/>
</dbReference>
<name>A0ABS5TDK0_9ACTN</name>
<proteinExistence type="predicted"/>
<protein>
    <submittedName>
        <fullName evidence="3">PQQ-dependent sugar dehydrogenase</fullName>
    </submittedName>
</protein>
<comment type="caution">
    <text evidence="3">The sequence shown here is derived from an EMBL/GenBank/DDBJ whole genome shotgun (WGS) entry which is preliminary data.</text>
</comment>
<reference evidence="3 4" key="1">
    <citation type="submission" date="2021-05" db="EMBL/GenBank/DDBJ databases">
        <title>Kineosporia and Streptomyces sp. nov. two new marine actinobacteria isolated from Coral.</title>
        <authorList>
            <person name="Buangrab K."/>
            <person name="Sutthacheep M."/>
            <person name="Yeemin T."/>
            <person name="Harunari E."/>
            <person name="Igarashi Y."/>
            <person name="Kanchanasin P."/>
            <person name="Tanasupawat S."/>
            <person name="Phongsopitanun W."/>
        </authorList>
    </citation>
    <scope>NUCLEOTIDE SEQUENCE [LARGE SCALE GENOMIC DNA]</scope>
    <source>
        <strain evidence="3 4">J2-2</strain>
    </source>
</reference>
<dbReference type="SUPFAM" id="SSF50952">
    <property type="entry name" value="Soluble quinoprotein glucose dehydrogenase"/>
    <property type="match status" value="1"/>
</dbReference>
<keyword evidence="4" id="KW-1185">Reference proteome</keyword>
<evidence type="ECO:0000256" key="1">
    <source>
        <dbReference type="SAM" id="MobiDB-lite"/>
    </source>
</evidence>
<dbReference type="RefSeq" id="WP_214155403.1">
    <property type="nucleotide sequence ID" value="NZ_JAHBAY010000003.1"/>
</dbReference>
<dbReference type="InterPro" id="IPR011042">
    <property type="entry name" value="6-blade_b-propeller_TolB-like"/>
</dbReference>
<dbReference type="InterPro" id="IPR011041">
    <property type="entry name" value="Quinoprot_gluc/sorb_DH_b-prop"/>
</dbReference>
<dbReference type="PANTHER" id="PTHR19328:SF13">
    <property type="entry name" value="HIPL1 PROTEIN"/>
    <property type="match status" value="1"/>
</dbReference>
<accession>A0ABS5TDK0</accession>
<dbReference type="EMBL" id="JAHBAY010000003">
    <property type="protein sequence ID" value="MBT0769116.1"/>
    <property type="molecule type" value="Genomic_DNA"/>
</dbReference>
<gene>
    <name evidence="3" type="ORF">KIH74_09310</name>
</gene>
<dbReference type="Pfam" id="PF07995">
    <property type="entry name" value="GSDH"/>
    <property type="match status" value="1"/>
</dbReference>
<sequence>MAAGLLITGTAACGGEPEPAGSDTPTVASSTQRQQATESPDGTGTGSTTGNFDVGDPQEIATGIEVPWGLAFLPDGDALVAERDSGRILRVPAEGGDAEPVYTVPGVDAAGEGGLLGLAVRPGNTSSAMVYAYYTASDDNRIARFALDDDEPEVIFRGIAKNTYHNGGRIAFGPDGLLYAGTGDAGDTSHAQDPDSVNGKILRLTADGDPAPGNPESGSPVWSLGHRNVQGLAWDAENRLFASEFGQNELDEVNLIEPGGNYGWPQVEGRGGTGGGKFTDPLVTWPTDDASPSGVAIVGNTLYVAALRGERLWTIPLRDGATGDPVAELEGEYGRLRTVQAAPDGALWLTTSNTDGRGDVRAGDDRVLRFAPQ</sequence>
<dbReference type="Proteomes" id="UP001197247">
    <property type="component" value="Unassembled WGS sequence"/>
</dbReference>
<dbReference type="PANTHER" id="PTHR19328">
    <property type="entry name" value="HEDGEHOG-INTERACTING PROTEIN"/>
    <property type="match status" value="1"/>
</dbReference>
<feature type="compositionally biased region" description="Polar residues" evidence="1">
    <location>
        <begin position="23"/>
        <end position="40"/>
    </location>
</feature>
<dbReference type="Gene3D" id="2.120.10.30">
    <property type="entry name" value="TolB, C-terminal domain"/>
    <property type="match status" value="1"/>
</dbReference>
<evidence type="ECO:0000259" key="2">
    <source>
        <dbReference type="Pfam" id="PF07995"/>
    </source>
</evidence>
<feature type="region of interest" description="Disordered" evidence="1">
    <location>
        <begin position="1"/>
        <end position="57"/>
    </location>
</feature>
<organism evidence="3 4">
    <name type="scientific">Kineosporia corallincola</name>
    <dbReference type="NCBI Taxonomy" id="2835133"/>
    <lineage>
        <taxon>Bacteria</taxon>
        <taxon>Bacillati</taxon>
        <taxon>Actinomycetota</taxon>
        <taxon>Actinomycetes</taxon>
        <taxon>Kineosporiales</taxon>
        <taxon>Kineosporiaceae</taxon>
        <taxon>Kineosporia</taxon>
    </lineage>
</organism>
<feature type="domain" description="Glucose/Sorbosone dehydrogenase" evidence="2">
    <location>
        <begin position="65"/>
        <end position="357"/>
    </location>
</feature>
<evidence type="ECO:0000313" key="4">
    <source>
        <dbReference type="Proteomes" id="UP001197247"/>
    </source>
</evidence>
<evidence type="ECO:0000313" key="3">
    <source>
        <dbReference type="EMBL" id="MBT0769116.1"/>
    </source>
</evidence>